<dbReference type="Proteomes" id="UP000077885">
    <property type="component" value="Unassembled WGS sequence"/>
</dbReference>
<dbReference type="STRING" id="1795827.A7P95_08440"/>
<accession>A0A1A9RVZ0</accession>
<comment type="similarity">
    <text evidence="1">Belongs to the YciI family.</text>
</comment>
<dbReference type="InterPro" id="IPR005545">
    <property type="entry name" value="YCII"/>
</dbReference>
<dbReference type="SUPFAM" id="SSF54909">
    <property type="entry name" value="Dimeric alpha+beta barrel"/>
    <property type="match status" value="1"/>
</dbReference>
<dbReference type="Pfam" id="PF03795">
    <property type="entry name" value="YCII"/>
    <property type="match status" value="1"/>
</dbReference>
<dbReference type="PANTHER" id="PTHR37828">
    <property type="entry name" value="GSR2449 PROTEIN"/>
    <property type="match status" value="1"/>
</dbReference>
<organism evidence="3 4">
    <name type="scientific">Eikenella longinqua</name>
    <dbReference type="NCBI Taxonomy" id="1795827"/>
    <lineage>
        <taxon>Bacteria</taxon>
        <taxon>Pseudomonadati</taxon>
        <taxon>Pseudomonadota</taxon>
        <taxon>Betaproteobacteria</taxon>
        <taxon>Neisseriales</taxon>
        <taxon>Neisseriaceae</taxon>
        <taxon>Eikenella</taxon>
    </lineage>
</organism>
<comment type="caution">
    <text evidence="3">The sequence shown here is derived from an EMBL/GenBank/DDBJ whole genome shotgun (WGS) entry which is preliminary data.</text>
</comment>
<dbReference type="Gene3D" id="3.30.70.1060">
    <property type="entry name" value="Dimeric alpha+beta barrel"/>
    <property type="match status" value="1"/>
</dbReference>
<protein>
    <recommendedName>
        <fullName evidence="2">YCII-related domain-containing protein</fullName>
    </recommendedName>
</protein>
<evidence type="ECO:0000313" key="3">
    <source>
        <dbReference type="EMBL" id="OAM26775.1"/>
    </source>
</evidence>
<dbReference type="PANTHER" id="PTHR37828:SF1">
    <property type="entry name" value="YCII-RELATED DOMAIN-CONTAINING PROTEIN"/>
    <property type="match status" value="1"/>
</dbReference>
<dbReference type="AlphaFoldDB" id="A0A1A9RVZ0"/>
<gene>
    <name evidence="3" type="ORF">A7P95_08440</name>
</gene>
<sequence length="98" mass="11171">MYIINITVNAGLPAEKHETMFAEHAEWFKKHFQAGKFLMLGPYTDAENAGVIFAHTDSRAELQAILEEDCYYPDFAQYEIREFAPKLIAAKLPEFAGK</sequence>
<feature type="domain" description="YCII-related" evidence="2">
    <location>
        <begin position="12"/>
        <end position="83"/>
    </location>
</feature>
<keyword evidence="4" id="KW-1185">Reference proteome</keyword>
<name>A0A1A9RVZ0_9NEIS</name>
<evidence type="ECO:0000259" key="2">
    <source>
        <dbReference type="Pfam" id="PF03795"/>
    </source>
</evidence>
<dbReference type="RefSeq" id="WP_067593937.1">
    <property type="nucleotide sequence ID" value="NZ_LXSL01000028.1"/>
</dbReference>
<dbReference type="OrthoDB" id="9814407at2"/>
<evidence type="ECO:0000313" key="4">
    <source>
        <dbReference type="Proteomes" id="UP000077885"/>
    </source>
</evidence>
<dbReference type="EMBL" id="LXSL01000028">
    <property type="protein sequence ID" value="OAM26775.1"/>
    <property type="molecule type" value="Genomic_DNA"/>
</dbReference>
<evidence type="ECO:0000256" key="1">
    <source>
        <dbReference type="ARBA" id="ARBA00007689"/>
    </source>
</evidence>
<dbReference type="InterPro" id="IPR011008">
    <property type="entry name" value="Dimeric_a/b-barrel"/>
</dbReference>
<proteinExistence type="inferred from homology"/>
<reference evidence="4" key="1">
    <citation type="submission" date="2016-05" db="EMBL/GenBank/DDBJ databases">
        <title>Draft genome of Corynebacterium afermentans subsp. afermentans LCDC 88199T.</title>
        <authorList>
            <person name="Bernier A.-M."/>
            <person name="Bernard K."/>
        </authorList>
    </citation>
    <scope>NUCLEOTIDE SEQUENCE [LARGE SCALE GENOMIC DNA]</scope>
    <source>
        <strain evidence="4">NML02-A-017</strain>
    </source>
</reference>